<keyword evidence="2" id="KW-0472">Membrane</keyword>
<dbReference type="RefSeq" id="XP_026731090.1">
    <property type="nucleotide sequence ID" value="XM_026875289.1"/>
</dbReference>
<keyword evidence="5" id="KW-1185">Reference proteome</keyword>
<name>A0A7E5VSF6_TRINI</name>
<keyword evidence="3" id="KW-0325">Glycoprotein</keyword>
<gene>
    <name evidence="6 7" type="primary">LOC113496156</name>
</gene>
<dbReference type="AlphaFoldDB" id="A0A7E5VSF6"/>
<evidence type="ECO:0000256" key="1">
    <source>
        <dbReference type="ARBA" id="ARBA00004370"/>
    </source>
</evidence>
<sequence>MVCYKADSDHRLLALTIHELIASKKPIWYKCIIELLHQQRTMLRLFKLVWIFFTHVKLTKQYDTQLSRLDSIQHYCTSFSSCQDCKGADLHCEWCHEIGCTHYPSLYCPQKMFLDNVWHKNSEERYCTEIVSSDPIFVPANIRRFIKLNLKIDDLTLYKRHIMCEIHIEQTVLRVKGSMGESTLYCDMTILRIMRNVALGYVRLLWGGAEPFSNMILMVVYRCELMANKCMECQALDKRFNCGWCEETSQCILLEECPRQAGPWIDKKSLCSKYYRDVSYLNKKDMRRIIRYSTWKSHNINP</sequence>
<dbReference type="InterPro" id="IPR002165">
    <property type="entry name" value="Plexin_repeat"/>
</dbReference>
<reference evidence="6 7" key="1">
    <citation type="submission" date="2025-04" db="UniProtKB">
        <authorList>
            <consortium name="RefSeq"/>
        </authorList>
    </citation>
    <scope>IDENTIFICATION</scope>
</reference>
<evidence type="ECO:0000313" key="7">
    <source>
        <dbReference type="RefSeq" id="XP_026731091.1"/>
    </source>
</evidence>
<dbReference type="InterPro" id="IPR016201">
    <property type="entry name" value="PSI"/>
</dbReference>
<evidence type="ECO:0000313" key="5">
    <source>
        <dbReference type="Proteomes" id="UP000322000"/>
    </source>
</evidence>
<evidence type="ECO:0000256" key="3">
    <source>
        <dbReference type="ARBA" id="ARBA00023180"/>
    </source>
</evidence>
<proteinExistence type="predicted"/>
<dbReference type="KEGG" id="tnl:113496156"/>
<dbReference type="OrthoDB" id="7353484at2759"/>
<organism evidence="5 7">
    <name type="scientific">Trichoplusia ni</name>
    <name type="common">Cabbage looper</name>
    <dbReference type="NCBI Taxonomy" id="7111"/>
    <lineage>
        <taxon>Eukaryota</taxon>
        <taxon>Metazoa</taxon>
        <taxon>Ecdysozoa</taxon>
        <taxon>Arthropoda</taxon>
        <taxon>Hexapoda</taxon>
        <taxon>Insecta</taxon>
        <taxon>Pterygota</taxon>
        <taxon>Neoptera</taxon>
        <taxon>Endopterygota</taxon>
        <taxon>Lepidoptera</taxon>
        <taxon>Glossata</taxon>
        <taxon>Ditrysia</taxon>
        <taxon>Noctuoidea</taxon>
        <taxon>Noctuidae</taxon>
        <taxon>Plusiinae</taxon>
        <taxon>Trichoplusia</taxon>
    </lineage>
</organism>
<dbReference type="SMART" id="SM00423">
    <property type="entry name" value="PSI"/>
    <property type="match status" value="1"/>
</dbReference>
<evidence type="ECO:0000259" key="4">
    <source>
        <dbReference type="SMART" id="SM00423"/>
    </source>
</evidence>
<protein>
    <submittedName>
        <fullName evidence="6 7">Plexin-A2-like isoform X1</fullName>
    </submittedName>
</protein>
<dbReference type="GeneID" id="113496156"/>
<dbReference type="GO" id="GO:0016020">
    <property type="term" value="C:membrane"/>
    <property type="evidence" value="ECO:0007669"/>
    <property type="project" value="UniProtKB-SubCell"/>
</dbReference>
<accession>A0A7E5VSF6</accession>
<feature type="domain" description="PSI" evidence="4">
    <location>
        <begin position="222"/>
        <end position="272"/>
    </location>
</feature>
<dbReference type="Pfam" id="PF01437">
    <property type="entry name" value="PSI"/>
    <property type="match status" value="1"/>
</dbReference>
<dbReference type="Gene3D" id="3.30.1680.10">
    <property type="entry name" value="ligand-binding face of the semaphorins, domain 2"/>
    <property type="match status" value="1"/>
</dbReference>
<dbReference type="RefSeq" id="XP_026731091.1">
    <property type="nucleotide sequence ID" value="XM_026875290.1"/>
</dbReference>
<comment type="subcellular location">
    <subcellularLocation>
        <location evidence="1">Membrane</location>
    </subcellularLocation>
</comment>
<evidence type="ECO:0000313" key="6">
    <source>
        <dbReference type="RefSeq" id="XP_026731090.1"/>
    </source>
</evidence>
<dbReference type="Proteomes" id="UP000322000">
    <property type="component" value="Chromosome 7"/>
</dbReference>
<evidence type="ECO:0000256" key="2">
    <source>
        <dbReference type="ARBA" id="ARBA00023136"/>
    </source>
</evidence>